<dbReference type="AlphaFoldDB" id="A0A167HY14"/>
<proteinExistence type="predicted"/>
<feature type="compositionally biased region" description="Polar residues" evidence="1">
    <location>
        <begin position="58"/>
        <end position="72"/>
    </location>
</feature>
<dbReference type="Proteomes" id="UP000076738">
    <property type="component" value="Unassembled WGS sequence"/>
</dbReference>
<organism evidence="2 3">
    <name type="scientific">Calocera viscosa (strain TUFC12733)</name>
    <dbReference type="NCBI Taxonomy" id="1330018"/>
    <lineage>
        <taxon>Eukaryota</taxon>
        <taxon>Fungi</taxon>
        <taxon>Dikarya</taxon>
        <taxon>Basidiomycota</taxon>
        <taxon>Agaricomycotina</taxon>
        <taxon>Dacrymycetes</taxon>
        <taxon>Dacrymycetales</taxon>
        <taxon>Dacrymycetaceae</taxon>
        <taxon>Calocera</taxon>
    </lineage>
</organism>
<name>A0A167HY14_CALVF</name>
<sequence>MLFYYHELRPLVRMAPSTGRVACRPSPRLLSCEASTSTPITTSPTTSSRDTSFERQHPSTATRPSTGNTSPWSLCCPHPRMLTSGSAARRNGQVDSTPGEASPHHRRPTRCLLRASY</sequence>
<dbReference type="EMBL" id="KV417314">
    <property type="protein sequence ID" value="KZO92098.1"/>
    <property type="molecule type" value="Genomic_DNA"/>
</dbReference>
<gene>
    <name evidence="2" type="ORF">CALVIDRAFT_318790</name>
</gene>
<protein>
    <submittedName>
        <fullName evidence="2">Uncharacterized protein</fullName>
    </submittedName>
</protein>
<evidence type="ECO:0000256" key="1">
    <source>
        <dbReference type="SAM" id="MobiDB-lite"/>
    </source>
</evidence>
<feature type="region of interest" description="Disordered" evidence="1">
    <location>
        <begin position="32"/>
        <end position="117"/>
    </location>
</feature>
<accession>A0A167HY14</accession>
<evidence type="ECO:0000313" key="2">
    <source>
        <dbReference type="EMBL" id="KZO92098.1"/>
    </source>
</evidence>
<feature type="compositionally biased region" description="Low complexity" evidence="1">
    <location>
        <begin position="35"/>
        <end position="50"/>
    </location>
</feature>
<reference evidence="2 3" key="1">
    <citation type="journal article" date="2016" name="Mol. Biol. Evol.">
        <title>Comparative Genomics of Early-Diverging Mushroom-Forming Fungi Provides Insights into the Origins of Lignocellulose Decay Capabilities.</title>
        <authorList>
            <person name="Nagy L.G."/>
            <person name="Riley R."/>
            <person name="Tritt A."/>
            <person name="Adam C."/>
            <person name="Daum C."/>
            <person name="Floudas D."/>
            <person name="Sun H."/>
            <person name="Yadav J.S."/>
            <person name="Pangilinan J."/>
            <person name="Larsson K.H."/>
            <person name="Matsuura K."/>
            <person name="Barry K."/>
            <person name="Labutti K."/>
            <person name="Kuo R."/>
            <person name="Ohm R.A."/>
            <person name="Bhattacharya S.S."/>
            <person name="Shirouzu T."/>
            <person name="Yoshinaga Y."/>
            <person name="Martin F.M."/>
            <person name="Grigoriev I.V."/>
            <person name="Hibbett D.S."/>
        </authorList>
    </citation>
    <scope>NUCLEOTIDE SEQUENCE [LARGE SCALE GENOMIC DNA]</scope>
    <source>
        <strain evidence="2 3">TUFC12733</strain>
    </source>
</reference>
<keyword evidence="3" id="KW-1185">Reference proteome</keyword>
<evidence type="ECO:0000313" key="3">
    <source>
        <dbReference type="Proteomes" id="UP000076738"/>
    </source>
</evidence>